<dbReference type="Pfam" id="PF00226">
    <property type="entry name" value="DnaJ"/>
    <property type="match status" value="1"/>
</dbReference>
<evidence type="ECO:0000313" key="5">
    <source>
        <dbReference type="Proteomes" id="UP001165060"/>
    </source>
</evidence>
<dbReference type="PRINTS" id="PR00625">
    <property type="entry name" value="JDOMAIN"/>
</dbReference>
<keyword evidence="5" id="KW-1185">Reference proteome</keyword>
<organism evidence="4 5">
    <name type="scientific">Tetraparma gracilis</name>
    <dbReference type="NCBI Taxonomy" id="2962635"/>
    <lineage>
        <taxon>Eukaryota</taxon>
        <taxon>Sar</taxon>
        <taxon>Stramenopiles</taxon>
        <taxon>Ochrophyta</taxon>
        <taxon>Bolidophyceae</taxon>
        <taxon>Parmales</taxon>
        <taxon>Triparmaceae</taxon>
        <taxon>Tetraparma</taxon>
    </lineage>
</organism>
<dbReference type="CDD" id="cd06257">
    <property type="entry name" value="DnaJ"/>
    <property type="match status" value="1"/>
</dbReference>
<dbReference type="SMART" id="SM00271">
    <property type="entry name" value="DnaJ"/>
    <property type="match status" value="1"/>
</dbReference>
<dbReference type="Proteomes" id="UP001165060">
    <property type="component" value="Unassembled WGS sequence"/>
</dbReference>
<dbReference type="Gene3D" id="1.10.287.110">
    <property type="entry name" value="DnaJ domain"/>
    <property type="match status" value="1"/>
</dbReference>
<dbReference type="PANTHER" id="PTHR44360">
    <property type="entry name" value="DNAJ HOMOLOG SUBFAMILY B MEMBER 9"/>
    <property type="match status" value="1"/>
</dbReference>
<keyword evidence="1" id="KW-0143">Chaperone</keyword>
<dbReference type="EMBL" id="BRYB01002008">
    <property type="protein sequence ID" value="GMI38026.1"/>
    <property type="molecule type" value="Genomic_DNA"/>
</dbReference>
<dbReference type="InterPro" id="IPR051948">
    <property type="entry name" value="Hsp70_co-chaperone_J-domain"/>
</dbReference>
<dbReference type="PROSITE" id="PS50076">
    <property type="entry name" value="DNAJ_2"/>
    <property type="match status" value="1"/>
</dbReference>
<feature type="domain" description="J" evidence="3">
    <location>
        <begin position="12"/>
        <end position="74"/>
    </location>
</feature>
<proteinExistence type="predicted"/>
<dbReference type="InterPro" id="IPR001623">
    <property type="entry name" value="DnaJ_domain"/>
</dbReference>
<dbReference type="SUPFAM" id="SSF46565">
    <property type="entry name" value="Chaperone J-domain"/>
    <property type="match status" value="1"/>
</dbReference>
<accession>A0ABQ6N1C8</accession>
<gene>
    <name evidence="4" type="ORF">TeGR_g5291</name>
</gene>
<feature type="region of interest" description="Disordered" evidence="2">
    <location>
        <begin position="129"/>
        <end position="169"/>
    </location>
</feature>
<sequence>LFTNAHAASASDPFAALGLSWGASTAEIKLAFRKLAMRHHPDVGSERDEGKFLKISAAYEALTAKARADGDDAGRDYSWQAWRGAAVIADGRTDVAGAARRRPAPPVGHPTSALLGFAGSKGGGLAGRAELLGEGGRRPSTVGRGGAGSKWVSEEGRRYKPWKGGGEGG</sequence>
<name>A0ABQ6N1C8_9STRA</name>
<reference evidence="4 5" key="1">
    <citation type="journal article" date="2023" name="Commun. Biol.">
        <title>Genome analysis of Parmales, the sister group of diatoms, reveals the evolutionary specialization of diatoms from phago-mixotrophs to photoautotrophs.</title>
        <authorList>
            <person name="Ban H."/>
            <person name="Sato S."/>
            <person name="Yoshikawa S."/>
            <person name="Yamada K."/>
            <person name="Nakamura Y."/>
            <person name="Ichinomiya M."/>
            <person name="Sato N."/>
            <person name="Blanc-Mathieu R."/>
            <person name="Endo H."/>
            <person name="Kuwata A."/>
            <person name="Ogata H."/>
        </authorList>
    </citation>
    <scope>NUCLEOTIDE SEQUENCE [LARGE SCALE GENOMIC DNA]</scope>
</reference>
<evidence type="ECO:0000259" key="3">
    <source>
        <dbReference type="PROSITE" id="PS50076"/>
    </source>
</evidence>
<feature type="non-terminal residue" evidence="4">
    <location>
        <position position="1"/>
    </location>
</feature>
<evidence type="ECO:0000256" key="1">
    <source>
        <dbReference type="ARBA" id="ARBA00023186"/>
    </source>
</evidence>
<evidence type="ECO:0000256" key="2">
    <source>
        <dbReference type="SAM" id="MobiDB-lite"/>
    </source>
</evidence>
<comment type="caution">
    <text evidence="4">The sequence shown here is derived from an EMBL/GenBank/DDBJ whole genome shotgun (WGS) entry which is preliminary data.</text>
</comment>
<dbReference type="InterPro" id="IPR036869">
    <property type="entry name" value="J_dom_sf"/>
</dbReference>
<protein>
    <recommendedName>
        <fullName evidence="3">J domain-containing protein</fullName>
    </recommendedName>
</protein>
<evidence type="ECO:0000313" key="4">
    <source>
        <dbReference type="EMBL" id="GMI38026.1"/>
    </source>
</evidence>
<dbReference type="PANTHER" id="PTHR44360:SF1">
    <property type="entry name" value="DNAJ HOMOLOG SUBFAMILY B MEMBER 9"/>
    <property type="match status" value="1"/>
</dbReference>